<evidence type="ECO:0000313" key="2">
    <source>
        <dbReference type="Proteomes" id="UP001281147"/>
    </source>
</evidence>
<sequence>MPQNQAAWLHEKGTALNVGDAPMPTPGSNEMIVENRAIAINPLDWHMQDHGIFVQQWPAILGCDVAGEVYEVGANVTRFKKGDRVAGHTINLVTGKSQDAAFALFSVVPAAKAAILPDKIPFVDGAVLPLALETAVTGLSLQKAGTGMMGIPTPALGLPYPSLEPQAQSKTIIIYGGSSSVGSMASQLATAGGLNVVAIASSRNFELCKTCGASEVYDHADKSLVEKIVKIVRAKGGSFAGIFDAISLPSTYEHDLEILAQLGGGHLACTHPPPENVPDNVKAGMVFGVNDVAHAVWETYVTPALESGQLKCLPRPFVVGKGLEYIQEALEKSKAGVSASKLVIEL</sequence>
<accession>A0ACC3NLT4</accession>
<reference evidence="1" key="1">
    <citation type="submission" date="2023-07" db="EMBL/GenBank/DDBJ databases">
        <title>Black Yeasts Isolated from many extreme environments.</title>
        <authorList>
            <person name="Coleine C."/>
            <person name="Stajich J.E."/>
            <person name="Selbmann L."/>
        </authorList>
    </citation>
    <scope>NUCLEOTIDE SEQUENCE</scope>
    <source>
        <strain evidence="1">CCFEE 5714</strain>
    </source>
</reference>
<gene>
    <name evidence="1" type="ORF">LTR37_005082</name>
</gene>
<keyword evidence="2" id="KW-1185">Reference proteome</keyword>
<organism evidence="1 2">
    <name type="scientific">Vermiconidia calcicola</name>
    <dbReference type="NCBI Taxonomy" id="1690605"/>
    <lineage>
        <taxon>Eukaryota</taxon>
        <taxon>Fungi</taxon>
        <taxon>Dikarya</taxon>
        <taxon>Ascomycota</taxon>
        <taxon>Pezizomycotina</taxon>
        <taxon>Dothideomycetes</taxon>
        <taxon>Dothideomycetidae</taxon>
        <taxon>Mycosphaerellales</taxon>
        <taxon>Extremaceae</taxon>
        <taxon>Vermiconidia</taxon>
    </lineage>
</organism>
<comment type="caution">
    <text evidence="1">The sequence shown here is derived from an EMBL/GenBank/DDBJ whole genome shotgun (WGS) entry which is preliminary data.</text>
</comment>
<name>A0ACC3NLT4_9PEZI</name>
<dbReference type="EMBL" id="JAUTXU010000031">
    <property type="protein sequence ID" value="KAK3718578.1"/>
    <property type="molecule type" value="Genomic_DNA"/>
</dbReference>
<dbReference type="Proteomes" id="UP001281147">
    <property type="component" value="Unassembled WGS sequence"/>
</dbReference>
<evidence type="ECO:0000313" key="1">
    <source>
        <dbReference type="EMBL" id="KAK3718578.1"/>
    </source>
</evidence>
<proteinExistence type="predicted"/>
<protein>
    <submittedName>
        <fullName evidence="1">Uncharacterized protein</fullName>
    </submittedName>
</protein>